<dbReference type="InterPro" id="IPR004523">
    <property type="entry name" value="Asp-tRNA_synthase_2"/>
</dbReference>
<dbReference type="CDD" id="cd00776">
    <property type="entry name" value="AsxRS_core"/>
    <property type="match status" value="1"/>
</dbReference>
<dbReference type="InterPro" id="IPR006195">
    <property type="entry name" value="aa-tRNA-synth_II"/>
</dbReference>
<dbReference type="FunFam" id="2.40.50.140:FF:000132">
    <property type="entry name" value="Aspartyl-tRNA synthetase, cytoplasmic"/>
    <property type="match status" value="1"/>
</dbReference>
<reference evidence="13 14" key="1">
    <citation type="journal article" date="2021" name="Commun. Biol.">
        <title>The genome of Shorea leprosula (Dipterocarpaceae) highlights the ecological relevance of drought in aseasonal tropical rainforests.</title>
        <authorList>
            <person name="Ng K.K.S."/>
            <person name="Kobayashi M.J."/>
            <person name="Fawcett J.A."/>
            <person name="Hatakeyama M."/>
            <person name="Paape T."/>
            <person name="Ng C.H."/>
            <person name="Ang C.C."/>
            <person name="Tnah L.H."/>
            <person name="Lee C.T."/>
            <person name="Nishiyama T."/>
            <person name="Sese J."/>
            <person name="O'Brien M.J."/>
            <person name="Copetti D."/>
            <person name="Mohd Noor M.I."/>
            <person name="Ong R.C."/>
            <person name="Putra M."/>
            <person name="Sireger I.Z."/>
            <person name="Indrioko S."/>
            <person name="Kosugi Y."/>
            <person name="Izuno A."/>
            <person name="Isagi Y."/>
            <person name="Lee S.L."/>
            <person name="Shimizu K.K."/>
        </authorList>
    </citation>
    <scope>NUCLEOTIDE SEQUENCE [LARGE SCALE GENOMIC DNA]</scope>
    <source>
        <strain evidence="13">214</strain>
    </source>
</reference>
<dbReference type="PROSITE" id="PS50862">
    <property type="entry name" value="AA_TRNA_LIGASE_II"/>
    <property type="match status" value="1"/>
</dbReference>
<dbReference type="CDD" id="cd04320">
    <property type="entry name" value="AspRS_cyto_N"/>
    <property type="match status" value="1"/>
</dbReference>
<comment type="subcellular location">
    <subcellularLocation>
        <location evidence="1">Cytoplasm</location>
    </subcellularLocation>
</comment>
<dbReference type="SUPFAM" id="SSF50249">
    <property type="entry name" value="Nucleic acid-binding proteins"/>
    <property type="match status" value="1"/>
</dbReference>
<dbReference type="InterPro" id="IPR002312">
    <property type="entry name" value="Asp/Asn-tRNA-synth_IIb"/>
</dbReference>
<accession>A0AAV5IUV6</accession>
<sequence>MSGESEQSLPLEEQQVSKKAAKKQAAKEEKMRRRQEHALSSSAASLSIDEEDPHSHNYGDVPLLELKSCSDPDAGNWSRAINGKEWTEVFALTDKLKDTEVLIRGRVYTTRPVSKKMAFLVVREKGFTVQCLATINTEGISTQMVKFVAGLNRESIVDMIGVVSVPEKPITSTTQQVEIQLKKVYCVNKALPNLPINIEDAARSEVEIEKALQAGEQLVRVNQDTRLNFRVLDFRTPANQGIFRIQSQVGRIFRDFLYSEGFVEIHTPKLIAGSSEGGSAVFKLDYKGQPACLAQSPQLHKQMSICGDFGRVFEIGPVFRAEDSYTHRHLCEFTGLDVEMEIKKHYSEVMDIVDRLFVAMFDSLNENCKKELEAVGRQYPFEPLKYKPQTLQLTFEEGVQMLKDAGVEIDPLGDLNTESERKLGQLVLEKFGTEFYILHRYPLAVRPFYTMPCFDNPLYSNSFDVFIRGEEIISGAQRLHEPDVLTERAKTCGIDVNTISTYIDSFRYGAPPHGGFGVGLERVVMLFCGLNNIRKTSLFPRDPLRIAP</sequence>
<evidence type="ECO:0000313" key="14">
    <source>
        <dbReference type="Proteomes" id="UP001054252"/>
    </source>
</evidence>
<protein>
    <recommendedName>
        <fullName evidence="3">aspartate--tRNA ligase</fullName>
        <ecNumber evidence="3">6.1.1.12</ecNumber>
    </recommendedName>
</protein>
<dbReference type="InterPro" id="IPR004364">
    <property type="entry name" value="Aa-tRNA-synt_II"/>
</dbReference>
<keyword evidence="7" id="KW-0067">ATP-binding</keyword>
<evidence type="ECO:0000256" key="5">
    <source>
        <dbReference type="ARBA" id="ARBA00022598"/>
    </source>
</evidence>
<dbReference type="EMBL" id="BPVZ01000018">
    <property type="protein sequence ID" value="GKV02019.1"/>
    <property type="molecule type" value="Genomic_DNA"/>
</dbReference>
<dbReference type="GO" id="GO:0005524">
    <property type="term" value="F:ATP binding"/>
    <property type="evidence" value="ECO:0007669"/>
    <property type="project" value="UniProtKB-KW"/>
</dbReference>
<dbReference type="EC" id="6.1.1.12" evidence="3"/>
<evidence type="ECO:0000259" key="12">
    <source>
        <dbReference type="PROSITE" id="PS50862"/>
    </source>
</evidence>
<evidence type="ECO:0000256" key="7">
    <source>
        <dbReference type="ARBA" id="ARBA00022840"/>
    </source>
</evidence>
<keyword evidence="8" id="KW-0648">Protein biosynthesis</keyword>
<gene>
    <name evidence="13" type="ORF">SLEP1_g14506</name>
</gene>
<dbReference type="PANTHER" id="PTHR43450">
    <property type="entry name" value="ASPARTYL-TRNA SYNTHETASE"/>
    <property type="match status" value="1"/>
</dbReference>
<dbReference type="HAMAP" id="MF_02075">
    <property type="entry name" value="Asp_tRNA_synth_type2"/>
    <property type="match status" value="1"/>
</dbReference>
<keyword evidence="9" id="KW-0030">Aminoacyl-tRNA synthetase</keyword>
<dbReference type="PANTHER" id="PTHR43450:SF1">
    <property type="entry name" value="ASPARTATE--TRNA LIGASE, CYTOPLASMIC"/>
    <property type="match status" value="1"/>
</dbReference>
<name>A0AAV5IUV6_9ROSI</name>
<evidence type="ECO:0000256" key="6">
    <source>
        <dbReference type="ARBA" id="ARBA00022741"/>
    </source>
</evidence>
<evidence type="ECO:0000256" key="11">
    <source>
        <dbReference type="SAM" id="MobiDB-lite"/>
    </source>
</evidence>
<dbReference type="PRINTS" id="PR01042">
    <property type="entry name" value="TRNASYNTHASP"/>
</dbReference>
<dbReference type="GO" id="GO:0017101">
    <property type="term" value="C:aminoacyl-tRNA synthetase multienzyme complex"/>
    <property type="evidence" value="ECO:0007669"/>
    <property type="project" value="TreeGrafter"/>
</dbReference>
<dbReference type="Gene3D" id="3.30.930.10">
    <property type="entry name" value="Bira Bifunctional Protein, Domain 2"/>
    <property type="match status" value="1"/>
</dbReference>
<dbReference type="FunFam" id="3.30.930.10:FF:000013">
    <property type="entry name" value="Aspartate--tRNA ligase, cytoplasmic"/>
    <property type="match status" value="1"/>
</dbReference>
<keyword evidence="5" id="KW-0436">Ligase</keyword>
<keyword evidence="4" id="KW-0963">Cytoplasm</keyword>
<proteinExistence type="inferred from homology"/>
<evidence type="ECO:0000256" key="10">
    <source>
        <dbReference type="ARBA" id="ARBA00047904"/>
    </source>
</evidence>
<keyword evidence="6" id="KW-0547">Nucleotide-binding</keyword>
<dbReference type="AlphaFoldDB" id="A0AAV5IUV6"/>
<feature type="region of interest" description="Disordered" evidence="11">
    <location>
        <begin position="1"/>
        <end position="59"/>
    </location>
</feature>
<dbReference type="NCBIfam" id="TIGR00458">
    <property type="entry name" value="aspS_nondisc"/>
    <property type="match status" value="1"/>
</dbReference>
<dbReference type="GO" id="GO:0004815">
    <property type="term" value="F:aspartate-tRNA ligase activity"/>
    <property type="evidence" value="ECO:0007669"/>
    <property type="project" value="UniProtKB-EC"/>
</dbReference>
<evidence type="ECO:0000256" key="4">
    <source>
        <dbReference type="ARBA" id="ARBA00022490"/>
    </source>
</evidence>
<comment type="similarity">
    <text evidence="2">Belongs to the class-II aminoacyl-tRNA synthetase family. Type 2 subfamily.</text>
</comment>
<dbReference type="InterPro" id="IPR045864">
    <property type="entry name" value="aa-tRNA-synth_II/BPL/LPL"/>
</dbReference>
<dbReference type="NCBIfam" id="NF003483">
    <property type="entry name" value="PRK05159.1"/>
    <property type="match status" value="1"/>
</dbReference>
<dbReference type="GO" id="GO:0003723">
    <property type="term" value="F:RNA binding"/>
    <property type="evidence" value="ECO:0007669"/>
    <property type="project" value="TreeGrafter"/>
</dbReference>
<evidence type="ECO:0000256" key="1">
    <source>
        <dbReference type="ARBA" id="ARBA00004496"/>
    </source>
</evidence>
<comment type="caution">
    <text evidence="13">The sequence shown here is derived from an EMBL/GenBank/DDBJ whole genome shotgun (WGS) entry which is preliminary data.</text>
</comment>
<dbReference type="InterPro" id="IPR012340">
    <property type="entry name" value="NA-bd_OB-fold"/>
</dbReference>
<comment type="catalytic activity">
    <reaction evidence="10">
        <text>tRNA(Asp) + L-aspartate + ATP = L-aspartyl-tRNA(Asp) + AMP + diphosphate</text>
        <dbReference type="Rhea" id="RHEA:19649"/>
        <dbReference type="Rhea" id="RHEA-COMP:9660"/>
        <dbReference type="Rhea" id="RHEA-COMP:9678"/>
        <dbReference type="ChEBI" id="CHEBI:29991"/>
        <dbReference type="ChEBI" id="CHEBI:30616"/>
        <dbReference type="ChEBI" id="CHEBI:33019"/>
        <dbReference type="ChEBI" id="CHEBI:78442"/>
        <dbReference type="ChEBI" id="CHEBI:78516"/>
        <dbReference type="ChEBI" id="CHEBI:456215"/>
        <dbReference type="EC" id="6.1.1.12"/>
    </reaction>
</comment>
<evidence type="ECO:0000256" key="8">
    <source>
        <dbReference type="ARBA" id="ARBA00022917"/>
    </source>
</evidence>
<dbReference type="GO" id="GO:0006422">
    <property type="term" value="P:aspartyl-tRNA aminoacylation"/>
    <property type="evidence" value="ECO:0007669"/>
    <property type="project" value="InterPro"/>
</dbReference>
<dbReference type="GO" id="GO:0005829">
    <property type="term" value="C:cytosol"/>
    <property type="evidence" value="ECO:0007669"/>
    <property type="project" value="TreeGrafter"/>
</dbReference>
<feature type="compositionally biased region" description="Low complexity" evidence="11">
    <location>
        <begin position="1"/>
        <end position="18"/>
    </location>
</feature>
<evidence type="ECO:0000256" key="3">
    <source>
        <dbReference type="ARBA" id="ARBA00012841"/>
    </source>
</evidence>
<dbReference type="SUPFAM" id="SSF55681">
    <property type="entry name" value="Class II aaRS and biotin synthetases"/>
    <property type="match status" value="1"/>
</dbReference>
<evidence type="ECO:0000313" key="13">
    <source>
        <dbReference type="EMBL" id="GKV02019.1"/>
    </source>
</evidence>
<dbReference type="Pfam" id="PF00152">
    <property type="entry name" value="tRNA-synt_2"/>
    <property type="match status" value="1"/>
</dbReference>
<evidence type="ECO:0000256" key="9">
    <source>
        <dbReference type="ARBA" id="ARBA00023146"/>
    </source>
</evidence>
<organism evidence="13 14">
    <name type="scientific">Rubroshorea leprosula</name>
    <dbReference type="NCBI Taxonomy" id="152421"/>
    <lineage>
        <taxon>Eukaryota</taxon>
        <taxon>Viridiplantae</taxon>
        <taxon>Streptophyta</taxon>
        <taxon>Embryophyta</taxon>
        <taxon>Tracheophyta</taxon>
        <taxon>Spermatophyta</taxon>
        <taxon>Magnoliopsida</taxon>
        <taxon>eudicotyledons</taxon>
        <taxon>Gunneridae</taxon>
        <taxon>Pentapetalae</taxon>
        <taxon>rosids</taxon>
        <taxon>malvids</taxon>
        <taxon>Malvales</taxon>
        <taxon>Dipterocarpaceae</taxon>
        <taxon>Rubroshorea</taxon>
    </lineage>
</organism>
<dbReference type="Gene3D" id="2.40.50.140">
    <property type="entry name" value="Nucleic acid-binding proteins"/>
    <property type="match status" value="1"/>
</dbReference>
<dbReference type="Proteomes" id="UP001054252">
    <property type="component" value="Unassembled WGS sequence"/>
</dbReference>
<keyword evidence="14" id="KW-1185">Reference proteome</keyword>
<feature type="domain" description="Aminoacyl-transfer RNA synthetases class-II family profile" evidence="12">
    <location>
        <begin position="243"/>
        <end position="540"/>
    </location>
</feature>
<evidence type="ECO:0000256" key="2">
    <source>
        <dbReference type="ARBA" id="ARBA00005312"/>
    </source>
</evidence>
<feature type="compositionally biased region" description="Low complexity" evidence="11">
    <location>
        <begin position="38"/>
        <end position="47"/>
    </location>
</feature>